<dbReference type="InterPro" id="IPR029069">
    <property type="entry name" value="HotDog_dom_sf"/>
</dbReference>
<keyword evidence="1" id="KW-0378">Hydrolase</keyword>
<dbReference type="Proteomes" id="UP000007030">
    <property type="component" value="Chromosome"/>
</dbReference>
<dbReference type="GO" id="GO:0016289">
    <property type="term" value="F:acyl-CoA hydrolase activity"/>
    <property type="evidence" value="ECO:0007669"/>
    <property type="project" value="UniProtKB-ARBA"/>
</dbReference>
<dbReference type="HOGENOM" id="CLU_089876_11_2_0"/>
<dbReference type="PANTHER" id="PTHR42856">
    <property type="entry name" value="ACYL-COENZYME A THIOESTERASE PAAI"/>
    <property type="match status" value="1"/>
</dbReference>
<protein>
    <submittedName>
        <fullName evidence="3">Phenylacetic acid degradation protein PaaD</fullName>
    </submittedName>
</protein>
<dbReference type="Pfam" id="PF03061">
    <property type="entry name" value="4HBT"/>
    <property type="match status" value="1"/>
</dbReference>
<dbReference type="EMBL" id="CP002630">
    <property type="protein sequence ID" value="AEB12012.1"/>
    <property type="molecule type" value="Genomic_DNA"/>
</dbReference>
<dbReference type="eggNOG" id="COG2050">
    <property type="taxonomic scope" value="Bacteria"/>
</dbReference>
<evidence type="ECO:0000259" key="2">
    <source>
        <dbReference type="Pfam" id="PF03061"/>
    </source>
</evidence>
<dbReference type="RefSeq" id="WP_013704059.1">
    <property type="nucleotide sequence ID" value="NC_015387.1"/>
</dbReference>
<feature type="domain" description="Thioesterase" evidence="2">
    <location>
        <begin position="35"/>
        <end position="106"/>
    </location>
</feature>
<evidence type="ECO:0000256" key="1">
    <source>
        <dbReference type="ARBA" id="ARBA00022801"/>
    </source>
</evidence>
<dbReference type="Gene3D" id="3.10.129.10">
    <property type="entry name" value="Hotdog Thioesterase"/>
    <property type="match status" value="1"/>
</dbReference>
<keyword evidence="4" id="KW-1185">Reference proteome</keyword>
<name>F2NK41_MARHT</name>
<sequence>MTDAFCAHLGFEVVAVGEGQARLVARVRPEHLNLHGSAHGGFLYALADAAFAFASNSRGRPAVALSAHIEYFRPAHEGDVLEAVATETHLGRRVATYQVRLCKDTTLVALFTGTVYRMEERA</sequence>
<dbReference type="KEGG" id="mhd:Marky_1272"/>
<dbReference type="STRING" id="869210.Marky_1272"/>
<reference evidence="3 4" key="1">
    <citation type="journal article" date="2012" name="Stand. Genomic Sci.">
        <title>Complete genome sequence of the aerobic, heterotroph Marinithermus hydrothermalis type strain (T1(T)) from a deep-sea hydrothermal vent chimney.</title>
        <authorList>
            <person name="Copeland A."/>
            <person name="Gu W."/>
            <person name="Yasawong M."/>
            <person name="Lapidus A."/>
            <person name="Lucas S."/>
            <person name="Deshpande S."/>
            <person name="Pagani I."/>
            <person name="Tapia R."/>
            <person name="Cheng J.F."/>
            <person name="Goodwin L.A."/>
            <person name="Pitluck S."/>
            <person name="Liolios K."/>
            <person name="Ivanova N."/>
            <person name="Mavromatis K."/>
            <person name="Mikhailova N."/>
            <person name="Pati A."/>
            <person name="Chen A."/>
            <person name="Palaniappan K."/>
            <person name="Land M."/>
            <person name="Pan C."/>
            <person name="Brambilla E.M."/>
            <person name="Rohde M."/>
            <person name="Tindall B.J."/>
            <person name="Sikorski J."/>
            <person name="Goker M."/>
            <person name="Detter J.C."/>
            <person name="Bristow J."/>
            <person name="Eisen J.A."/>
            <person name="Markowitz V."/>
            <person name="Hugenholtz P."/>
            <person name="Kyrpides N.C."/>
            <person name="Klenk H.P."/>
            <person name="Woyke T."/>
        </authorList>
    </citation>
    <scope>NUCLEOTIDE SEQUENCE [LARGE SCALE GENOMIC DNA]</scope>
    <source>
        <strain evidence="4">DSM 14884 / JCM 11576 / T1</strain>
    </source>
</reference>
<dbReference type="InterPro" id="IPR052723">
    <property type="entry name" value="Acyl-CoA_thioesterase_PaaI"/>
</dbReference>
<dbReference type="NCBIfam" id="TIGR02286">
    <property type="entry name" value="PaaD"/>
    <property type="match status" value="1"/>
</dbReference>
<dbReference type="CDD" id="cd03443">
    <property type="entry name" value="PaaI_thioesterase"/>
    <property type="match status" value="1"/>
</dbReference>
<accession>F2NK41</accession>
<proteinExistence type="predicted"/>
<dbReference type="InterPro" id="IPR011973">
    <property type="entry name" value="PaaD"/>
</dbReference>
<dbReference type="PANTHER" id="PTHR42856:SF1">
    <property type="entry name" value="ACYL-COENZYME A THIOESTERASE PAAI"/>
    <property type="match status" value="1"/>
</dbReference>
<organism evidence="3 4">
    <name type="scientific">Marinithermus hydrothermalis (strain DSM 14884 / JCM 11576 / T1)</name>
    <dbReference type="NCBI Taxonomy" id="869210"/>
    <lineage>
        <taxon>Bacteria</taxon>
        <taxon>Thermotogati</taxon>
        <taxon>Deinococcota</taxon>
        <taxon>Deinococci</taxon>
        <taxon>Thermales</taxon>
        <taxon>Thermaceae</taxon>
        <taxon>Marinithermus</taxon>
    </lineage>
</organism>
<evidence type="ECO:0000313" key="3">
    <source>
        <dbReference type="EMBL" id="AEB12012.1"/>
    </source>
</evidence>
<dbReference type="NCBIfam" id="TIGR00369">
    <property type="entry name" value="unchar_dom_1"/>
    <property type="match status" value="1"/>
</dbReference>
<evidence type="ECO:0000313" key="4">
    <source>
        <dbReference type="Proteomes" id="UP000007030"/>
    </source>
</evidence>
<dbReference type="OrthoDB" id="32575at2"/>
<dbReference type="InterPro" id="IPR006683">
    <property type="entry name" value="Thioestr_dom"/>
</dbReference>
<gene>
    <name evidence="3" type="ordered locus">Marky_1272</name>
</gene>
<dbReference type="SUPFAM" id="SSF54637">
    <property type="entry name" value="Thioesterase/thiol ester dehydrase-isomerase"/>
    <property type="match status" value="1"/>
</dbReference>
<dbReference type="InterPro" id="IPR003736">
    <property type="entry name" value="PAAI_dom"/>
</dbReference>
<dbReference type="AlphaFoldDB" id="F2NK41"/>